<proteinExistence type="predicted"/>
<feature type="region of interest" description="Disordered" evidence="1">
    <location>
        <begin position="1"/>
        <end position="146"/>
    </location>
</feature>
<dbReference type="AlphaFoldDB" id="A0A243R273"/>
<keyword evidence="3" id="KW-1185">Reference proteome</keyword>
<name>A0A243R273_9ACTN</name>
<comment type="caution">
    <text evidence="2">The sequence shown here is derived from an EMBL/GenBank/DDBJ whole genome shotgun (WGS) entry which is preliminary data.</text>
</comment>
<feature type="compositionally biased region" description="Low complexity" evidence="1">
    <location>
        <begin position="116"/>
        <end position="128"/>
    </location>
</feature>
<evidence type="ECO:0000313" key="2">
    <source>
        <dbReference type="EMBL" id="OUC88541.1"/>
    </source>
</evidence>
<dbReference type="Proteomes" id="UP000194761">
    <property type="component" value="Unassembled WGS sequence"/>
</dbReference>
<reference evidence="2 3" key="1">
    <citation type="submission" date="2017-05" db="EMBL/GenBank/DDBJ databases">
        <title>Biotechnological potential of actinobacteria isolated from South African environments.</title>
        <authorList>
            <person name="Le Roes-Hill M."/>
            <person name="Prins A."/>
            <person name="Durrell K.A."/>
        </authorList>
    </citation>
    <scope>NUCLEOTIDE SEQUENCE [LARGE SCALE GENOMIC DNA]</scope>
    <source>
        <strain evidence="2">M26</strain>
    </source>
</reference>
<protein>
    <submittedName>
        <fullName evidence="2">Uncharacterized protein</fullName>
    </submittedName>
</protein>
<gene>
    <name evidence="2" type="ORF">CA984_37445</name>
</gene>
<dbReference type="EMBL" id="NGFP01000275">
    <property type="protein sequence ID" value="OUC88541.1"/>
    <property type="molecule type" value="Genomic_DNA"/>
</dbReference>
<evidence type="ECO:0000256" key="1">
    <source>
        <dbReference type="SAM" id="MobiDB-lite"/>
    </source>
</evidence>
<sequence>MISIGSPFNQIKIPRGVYGRQRCTPPNPPNRRAGTALRRRPPERTAWREAARGRRDGRDGKDPHTPRPAPRPSPRELYTPGGIQETREHDAGSTPRAHAVRRPRQAADPPLTPGTGRASPAPRRSSGPPRREPGRPGSDASRWRRS</sequence>
<feature type="compositionally biased region" description="Basic and acidic residues" evidence="1">
    <location>
        <begin position="40"/>
        <end position="65"/>
    </location>
</feature>
<accession>A0A243R273</accession>
<organism evidence="2 3">
    <name type="scientific">Streptosporangium minutum</name>
    <dbReference type="NCBI Taxonomy" id="569862"/>
    <lineage>
        <taxon>Bacteria</taxon>
        <taxon>Bacillati</taxon>
        <taxon>Actinomycetota</taxon>
        <taxon>Actinomycetes</taxon>
        <taxon>Streptosporangiales</taxon>
        <taxon>Streptosporangiaceae</taxon>
        <taxon>Streptosporangium</taxon>
    </lineage>
</organism>
<evidence type="ECO:0000313" key="3">
    <source>
        <dbReference type="Proteomes" id="UP000194761"/>
    </source>
</evidence>